<evidence type="ECO:0000313" key="1">
    <source>
        <dbReference type="EMBL" id="RVU07907.1"/>
    </source>
</evidence>
<dbReference type="InterPro" id="IPR011200">
    <property type="entry name" value="UCP012608"/>
</dbReference>
<dbReference type="OrthoDB" id="7666987at2"/>
<dbReference type="PIRSF" id="PIRSF012608">
    <property type="entry name" value="UCP012608"/>
    <property type="match status" value="1"/>
</dbReference>
<dbReference type="RefSeq" id="WP_127705702.1">
    <property type="nucleotide sequence ID" value="NZ_SACO01000001.1"/>
</dbReference>
<keyword evidence="2" id="KW-1185">Reference proteome</keyword>
<reference evidence="1 2" key="1">
    <citation type="submission" date="2019-01" db="EMBL/GenBank/DDBJ databases">
        <authorList>
            <person name="Chen W.-M."/>
        </authorList>
    </citation>
    <scope>NUCLEOTIDE SEQUENCE [LARGE SCALE GENOMIC DNA]</scope>
    <source>
        <strain evidence="1 2">FSY-9</strain>
    </source>
</reference>
<organism evidence="1 2">
    <name type="scientific">Novosphingobium umbonatum</name>
    <dbReference type="NCBI Taxonomy" id="1908524"/>
    <lineage>
        <taxon>Bacteria</taxon>
        <taxon>Pseudomonadati</taxon>
        <taxon>Pseudomonadota</taxon>
        <taxon>Alphaproteobacteria</taxon>
        <taxon>Sphingomonadales</taxon>
        <taxon>Sphingomonadaceae</taxon>
        <taxon>Novosphingobium</taxon>
    </lineage>
</organism>
<protein>
    <submittedName>
        <fullName evidence="1">DUF2332 family protein</fullName>
    </submittedName>
</protein>
<dbReference type="EMBL" id="SACO01000001">
    <property type="protein sequence ID" value="RVU07907.1"/>
    <property type="molecule type" value="Genomic_DNA"/>
</dbReference>
<proteinExistence type="predicted"/>
<evidence type="ECO:0000313" key="2">
    <source>
        <dbReference type="Proteomes" id="UP000282837"/>
    </source>
</evidence>
<comment type="caution">
    <text evidence="1">The sequence shown here is derived from an EMBL/GenBank/DDBJ whole genome shotgun (WGS) entry which is preliminary data.</text>
</comment>
<dbReference type="Pfam" id="PF10094">
    <property type="entry name" value="DUF2332"/>
    <property type="match status" value="1"/>
</dbReference>
<accession>A0A437NDB5</accession>
<gene>
    <name evidence="1" type="ORF">EOE18_02195</name>
</gene>
<name>A0A437NDB5_9SPHN</name>
<dbReference type="Proteomes" id="UP000282837">
    <property type="component" value="Unassembled WGS sequence"/>
</dbReference>
<dbReference type="AlphaFoldDB" id="A0A437NDB5"/>
<sequence>MILQHAPLLLDPQSSPELAVSGELGRQALVVAMLGSPFVSQVLLAAERAMAQAPQCARIFAHWPGDRAADALAMRFNAALHALARSGKDAALSALYAHGEGDFDGVIAQAMRAHDGELARWLAHPTQTNEVARSAATMAALKLLTARFGLPCELLELGASAGLNLNLPHYHYDLGGLSCGPAASPVQIAPLWHGAPPPAADPVILRARGVDLSPLDLRCAPTVERLHAFVWADKADRREHLEQALAVAKAHPPQVEQGDAVPWLAQQLGGPPALGRCRVVVHSMFRQYLSTAKRAALDSVLNEAFARAIPQAPLAHLALEWTAPRDEVRLTLTLSAGEGVEQHHLATCHPYGDWIDWRG</sequence>